<dbReference type="NCBIfam" id="TIGR01469">
    <property type="entry name" value="cobA_cysG_Cterm"/>
    <property type="match status" value="1"/>
</dbReference>
<dbReference type="GO" id="GO:0032259">
    <property type="term" value="P:methylation"/>
    <property type="evidence" value="ECO:0007669"/>
    <property type="project" value="UniProtKB-KW"/>
</dbReference>
<keyword evidence="3 8" id="KW-0489">Methyltransferase</keyword>
<evidence type="ECO:0000256" key="3">
    <source>
        <dbReference type="ARBA" id="ARBA00022603"/>
    </source>
</evidence>
<dbReference type="Proteomes" id="UP000002043">
    <property type="component" value="Chromosome"/>
</dbReference>
<dbReference type="InterPro" id="IPR050161">
    <property type="entry name" value="Siro_Cobalamin_biosynth"/>
</dbReference>
<comment type="similarity">
    <text evidence="1 8">Belongs to the precorrin methyltransferase family.</text>
</comment>
<evidence type="ECO:0000256" key="6">
    <source>
        <dbReference type="ARBA" id="ARBA00023244"/>
    </source>
</evidence>
<dbReference type="eggNOG" id="COG0007">
    <property type="taxonomic scope" value="Bacteria"/>
</dbReference>
<accession>D3SLW6</accession>
<dbReference type="HOGENOM" id="CLU_011276_7_0_0"/>
<keyword evidence="4 8" id="KW-0808">Transferase</keyword>
<evidence type="ECO:0000256" key="5">
    <source>
        <dbReference type="ARBA" id="ARBA00022691"/>
    </source>
</evidence>
<dbReference type="InterPro" id="IPR000878">
    <property type="entry name" value="4pyrrol_Mease"/>
</dbReference>
<dbReference type="EMBL" id="CP001931">
    <property type="protein sequence ID" value="ADC89746.1"/>
    <property type="molecule type" value="Genomic_DNA"/>
</dbReference>
<dbReference type="InterPro" id="IPR014776">
    <property type="entry name" value="4pyrrole_Mease_sub2"/>
</dbReference>
<organism evidence="10 11">
    <name type="scientific">Thermocrinis albus (strain DSM 14484 / JCM 11386 / HI 11/12)</name>
    <dbReference type="NCBI Taxonomy" id="638303"/>
    <lineage>
        <taxon>Bacteria</taxon>
        <taxon>Pseudomonadati</taxon>
        <taxon>Aquificota</taxon>
        <taxon>Aquificia</taxon>
        <taxon>Aquificales</taxon>
        <taxon>Aquificaceae</taxon>
        <taxon>Thermocrinis</taxon>
    </lineage>
</organism>
<dbReference type="InterPro" id="IPR014777">
    <property type="entry name" value="4pyrrole_Mease_sub1"/>
</dbReference>
<evidence type="ECO:0000256" key="7">
    <source>
        <dbReference type="ARBA" id="ARBA00025705"/>
    </source>
</evidence>
<dbReference type="InterPro" id="IPR006366">
    <property type="entry name" value="CobA/CysG_C"/>
</dbReference>
<dbReference type="PROSITE" id="PS00839">
    <property type="entry name" value="SUMT_1"/>
    <property type="match status" value="1"/>
</dbReference>
<keyword evidence="5" id="KW-0949">S-adenosyl-L-methionine</keyword>
<dbReference type="PROSITE" id="PS00840">
    <property type="entry name" value="SUMT_2"/>
    <property type="match status" value="1"/>
</dbReference>
<evidence type="ECO:0000256" key="1">
    <source>
        <dbReference type="ARBA" id="ARBA00005879"/>
    </source>
</evidence>
<keyword evidence="11" id="KW-1185">Reference proteome</keyword>
<gene>
    <name evidence="10" type="ordered locus">Thal_1114</name>
</gene>
<dbReference type="CDD" id="cd11642">
    <property type="entry name" value="SUMT"/>
    <property type="match status" value="1"/>
</dbReference>
<proteinExistence type="inferred from homology"/>
<keyword evidence="6" id="KW-0627">Porphyrin biosynthesis</keyword>
<protein>
    <recommendedName>
        <fullName evidence="2">uroporphyrinogen-III C-methyltransferase</fullName>
        <ecNumber evidence="2">2.1.1.107</ecNumber>
    </recommendedName>
</protein>
<dbReference type="EC" id="2.1.1.107" evidence="2"/>
<dbReference type="SUPFAM" id="SSF53790">
    <property type="entry name" value="Tetrapyrrole methylase"/>
    <property type="match status" value="1"/>
</dbReference>
<evidence type="ECO:0000313" key="10">
    <source>
        <dbReference type="EMBL" id="ADC89746.1"/>
    </source>
</evidence>
<dbReference type="STRING" id="638303.Thal_1114"/>
<dbReference type="KEGG" id="tal:Thal_1114"/>
<dbReference type="Gene3D" id="3.40.1010.10">
    <property type="entry name" value="Cobalt-precorrin-4 Transmethylase, Domain 1"/>
    <property type="match status" value="1"/>
</dbReference>
<dbReference type="GO" id="GO:0004851">
    <property type="term" value="F:uroporphyrin-III C-methyltransferase activity"/>
    <property type="evidence" value="ECO:0007669"/>
    <property type="project" value="UniProtKB-EC"/>
</dbReference>
<dbReference type="PANTHER" id="PTHR45790">
    <property type="entry name" value="SIROHEME SYNTHASE-RELATED"/>
    <property type="match status" value="1"/>
</dbReference>
<comment type="pathway">
    <text evidence="7">Porphyrin-containing compound metabolism; siroheme biosynthesis; precorrin-2 from uroporphyrinogen III: step 1/1.</text>
</comment>
<dbReference type="Gene3D" id="3.30.950.10">
    <property type="entry name" value="Methyltransferase, Cobalt-precorrin-4 Transmethylase, Domain 2"/>
    <property type="match status" value="1"/>
</dbReference>
<evidence type="ECO:0000256" key="2">
    <source>
        <dbReference type="ARBA" id="ARBA00012162"/>
    </source>
</evidence>
<dbReference type="InterPro" id="IPR035996">
    <property type="entry name" value="4pyrrol_Methylase_sf"/>
</dbReference>
<dbReference type="GO" id="GO:0019354">
    <property type="term" value="P:siroheme biosynthetic process"/>
    <property type="evidence" value="ECO:0007669"/>
    <property type="project" value="InterPro"/>
</dbReference>
<evidence type="ECO:0000256" key="4">
    <source>
        <dbReference type="ARBA" id="ARBA00022679"/>
    </source>
</evidence>
<evidence type="ECO:0000259" key="9">
    <source>
        <dbReference type="Pfam" id="PF00590"/>
    </source>
</evidence>
<evidence type="ECO:0000313" key="11">
    <source>
        <dbReference type="Proteomes" id="UP000002043"/>
    </source>
</evidence>
<evidence type="ECO:0000256" key="8">
    <source>
        <dbReference type="RuleBase" id="RU003960"/>
    </source>
</evidence>
<dbReference type="PANTHER" id="PTHR45790:SF3">
    <property type="entry name" value="S-ADENOSYL-L-METHIONINE-DEPENDENT UROPORPHYRINOGEN III METHYLTRANSFERASE, CHLOROPLASTIC"/>
    <property type="match status" value="1"/>
</dbReference>
<dbReference type="Pfam" id="PF00590">
    <property type="entry name" value="TP_methylase"/>
    <property type="match status" value="1"/>
</dbReference>
<sequence>MMGKVYIVGAGPGDVELLTLKAVRIIKEADVILYDRLVSEDILQLARPDCEIIYVGKEEGKHTPQDSINRMLVELSKVYRRVVRLKGGDPFVFGRGAEEALYLAQKGVEFEVVPGVSSVTGVPTYVGIPLTMRGVSSSFGVVTGHEGEGCYGVRWELSKYVDTLVVVMGVGKRQEIGRKLLELGRDAEEPVAFVERGCTSRQRVVVTSLGRLASDPPPVEPPALLVVGKVVDLINTLGKEVERWRQNPTVVIW</sequence>
<name>D3SLW6_THEAH</name>
<dbReference type="AlphaFoldDB" id="D3SLW6"/>
<dbReference type="FunFam" id="3.40.1010.10:FF:000001">
    <property type="entry name" value="Siroheme synthase"/>
    <property type="match status" value="1"/>
</dbReference>
<dbReference type="NCBIfam" id="NF004790">
    <property type="entry name" value="PRK06136.1"/>
    <property type="match status" value="1"/>
</dbReference>
<reference evidence="11" key="1">
    <citation type="journal article" date="2010" name="Stand. Genomic Sci.">
        <title>Complete genome sequence of Thermocrinis albus type strain (HI 11/12T).</title>
        <authorList>
            <person name="Wirth R."/>
            <person name="Sikorski J."/>
            <person name="Brambilla E."/>
            <person name="Misra M."/>
            <person name="Lapidus A."/>
            <person name="Copeland A."/>
            <person name="Nolan M."/>
            <person name="Lucas S."/>
            <person name="Chen F."/>
            <person name="Tice H."/>
            <person name="Cheng J.F."/>
            <person name="Han C."/>
            <person name="Detter J.C."/>
            <person name="Tapia R."/>
            <person name="Bruce D."/>
            <person name="Goodwin L."/>
            <person name="Pitluck S."/>
            <person name="Pati A."/>
            <person name="Anderson I."/>
            <person name="Ivanova N."/>
            <person name="Mavromatis K."/>
            <person name="Mikhailova N."/>
            <person name="Chen A."/>
            <person name="Palaniappan K."/>
            <person name="Bilek Y."/>
            <person name="Hader T."/>
            <person name="Land M."/>
            <person name="Hauser L."/>
            <person name="Chang Y.J."/>
            <person name="Jeffries C.D."/>
            <person name="Tindall B.J."/>
            <person name="Rohde M."/>
            <person name="Goker M."/>
            <person name="Bristow J."/>
            <person name="Eisen J.A."/>
            <person name="Markowitz V."/>
            <person name="Hugenholtz P."/>
            <person name="Kyrpides N.C."/>
            <person name="Klenk H.P."/>
        </authorList>
    </citation>
    <scope>NUCLEOTIDE SEQUENCE [LARGE SCALE GENOMIC DNA]</scope>
    <source>
        <strain evidence="11">DSM 14484 / JCM 11386 / HI 11/12</strain>
    </source>
</reference>
<dbReference type="InterPro" id="IPR003043">
    <property type="entry name" value="Uropor_MeTrfase_CS"/>
</dbReference>
<feature type="domain" description="Tetrapyrrole methylase" evidence="9">
    <location>
        <begin position="4"/>
        <end position="212"/>
    </location>
</feature>